<dbReference type="EMBL" id="BSYJ01000001">
    <property type="protein sequence ID" value="GMG85827.1"/>
    <property type="molecule type" value="Genomic_DNA"/>
</dbReference>
<feature type="signal peptide" evidence="3">
    <location>
        <begin position="1"/>
        <end position="24"/>
    </location>
</feature>
<organism evidence="4 5">
    <name type="scientific">Biformimicrobium ophioploci</name>
    <dbReference type="NCBI Taxonomy" id="3036711"/>
    <lineage>
        <taxon>Bacteria</taxon>
        <taxon>Pseudomonadati</taxon>
        <taxon>Pseudomonadota</taxon>
        <taxon>Gammaproteobacteria</taxon>
        <taxon>Cellvibrionales</taxon>
        <taxon>Microbulbiferaceae</taxon>
        <taxon>Biformimicrobium</taxon>
    </lineage>
</organism>
<dbReference type="Proteomes" id="UP001224392">
    <property type="component" value="Unassembled WGS sequence"/>
</dbReference>
<dbReference type="InterPro" id="IPR001952">
    <property type="entry name" value="Alkaline_phosphatase"/>
</dbReference>
<dbReference type="CDD" id="cd16012">
    <property type="entry name" value="ALP"/>
    <property type="match status" value="1"/>
</dbReference>
<evidence type="ECO:0000256" key="1">
    <source>
        <dbReference type="ARBA" id="ARBA00022553"/>
    </source>
</evidence>
<dbReference type="SUPFAM" id="SSF53649">
    <property type="entry name" value="Alkaline phosphatase-like"/>
    <property type="match status" value="1"/>
</dbReference>
<evidence type="ECO:0000256" key="2">
    <source>
        <dbReference type="RuleBase" id="RU003946"/>
    </source>
</evidence>
<comment type="similarity">
    <text evidence="2">Belongs to the alkaline phosphatase family.</text>
</comment>
<dbReference type="PANTHER" id="PTHR11596">
    <property type="entry name" value="ALKALINE PHOSPHATASE"/>
    <property type="match status" value="1"/>
</dbReference>
<protein>
    <submittedName>
        <fullName evidence="4">Alkaline phosphatase</fullName>
    </submittedName>
</protein>
<evidence type="ECO:0000313" key="5">
    <source>
        <dbReference type="Proteomes" id="UP001224392"/>
    </source>
</evidence>
<dbReference type="InterPro" id="IPR017850">
    <property type="entry name" value="Alkaline_phosphatase_core_sf"/>
</dbReference>
<evidence type="ECO:0000313" key="4">
    <source>
        <dbReference type="EMBL" id="GMG85827.1"/>
    </source>
</evidence>
<comment type="caution">
    <text evidence="4">The sequence shown here is derived from an EMBL/GenBank/DDBJ whole genome shotgun (WGS) entry which is preliminary data.</text>
</comment>
<keyword evidence="3" id="KW-0732">Signal</keyword>
<dbReference type="PANTHER" id="PTHR11596:SF5">
    <property type="entry name" value="ALKALINE PHOSPHATASE"/>
    <property type="match status" value="1"/>
</dbReference>
<proteinExistence type="inferred from homology"/>
<name>A0ABQ6LUW9_9GAMM</name>
<feature type="chain" id="PRO_5046064131" evidence="3">
    <location>
        <begin position="25"/>
        <end position="457"/>
    </location>
</feature>
<sequence length="457" mass="49095">MKSPLAHTLCFALATLLHTMPVYAGPTVILLIGDGMDEQQLTIARNYLHGASGRLAVDALPVRSSVQVLTVAEKDPKRSIYVADSANSATAMATGNITSRGRIATSAGTDRDLETIVSIAHRAGLRTGLVTTSSVTDATPASFATHISHRSCEDPTRMQSYEVAGDFVVDCSQDLQSHGGPGSIAEQLARSPLDLILGGGRGHFEAAIDSQESPLAIAARNGFDVFSSPAELVAGEGVNRRIGLFAERHLPVRWHGEQGRIAEKPQPSLLNYAYRYFGSVKQPQAFQCEDNPNYGDTPSLKAMTDTALDQLHNDRGFFLMVESASIDKRSHQRDPCGQIGEVAQLMEALQSALAYAEKNPETLVLVTADHGQAAQLVPDESIFAAYGVPIFTPGNIARLQTPEGSIMAINYATNQFDVEEHTGVQVPLFANDVAAGKIPPLLFQHEIFGLMRDHLGI</sequence>
<dbReference type="Pfam" id="PF00245">
    <property type="entry name" value="Alk_phosphatase"/>
    <property type="match status" value="1"/>
</dbReference>
<dbReference type="SMART" id="SM00098">
    <property type="entry name" value="alkPPc"/>
    <property type="match status" value="1"/>
</dbReference>
<keyword evidence="1" id="KW-0597">Phosphoprotein</keyword>
<gene>
    <name evidence="4" type="primary">phoA</name>
    <name evidence="4" type="ORF">MNKW57_01480</name>
</gene>
<dbReference type="Gene3D" id="3.40.720.10">
    <property type="entry name" value="Alkaline Phosphatase, subunit A"/>
    <property type="match status" value="1"/>
</dbReference>
<dbReference type="RefSeq" id="WP_285762355.1">
    <property type="nucleotide sequence ID" value="NZ_BSYJ01000001.1"/>
</dbReference>
<keyword evidence="5" id="KW-1185">Reference proteome</keyword>
<dbReference type="PRINTS" id="PR00113">
    <property type="entry name" value="ALKPHPHTASE"/>
</dbReference>
<reference evidence="4 5" key="1">
    <citation type="submission" date="2023-04" db="EMBL/GenBank/DDBJ databases">
        <title>Marinobulbifer ophiurae gen. nov., sp. Nov., isolate from tissue of brittle star Ophioplocus japonicus.</title>
        <authorList>
            <person name="Kawano K."/>
            <person name="Sawayama S."/>
            <person name="Nakagawa S."/>
        </authorList>
    </citation>
    <scope>NUCLEOTIDE SEQUENCE [LARGE SCALE GENOMIC DNA]</scope>
    <source>
        <strain evidence="4 5">NKW57</strain>
    </source>
</reference>
<evidence type="ECO:0000256" key="3">
    <source>
        <dbReference type="SAM" id="SignalP"/>
    </source>
</evidence>
<accession>A0ABQ6LUW9</accession>